<feature type="compositionally biased region" description="Polar residues" evidence="1">
    <location>
        <begin position="145"/>
        <end position="157"/>
    </location>
</feature>
<feature type="region of interest" description="Disordered" evidence="1">
    <location>
        <begin position="136"/>
        <end position="166"/>
    </location>
</feature>
<evidence type="ECO:0000313" key="3">
    <source>
        <dbReference type="EMBL" id="KAF5227518.1"/>
    </source>
</evidence>
<reference evidence="3 4" key="1">
    <citation type="journal article" date="2020" name="BMC Genomics">
        <title>Correction to: Identification and distribution of gene clusters required for synthesis of sphingolipid metabolism inhibitors in diverse species of the filamentous fungus Fusarium.</title>
        <authorList>
            <person name="Kim H.S."/>
            <person name="Lohmar J.M."/>
            <person name="Busman M."/>
            <person name="Brown D.W."/>
            <person name="Naumann T.A."/>
            <person name="Divon H.H."/>
            <person name="Lysoe E."/>
            <person name="Uhlig S."/>
            <person name="Proctor R.H."/>
        </authorList>
    </citation>
    <scope>NUCLEOTIDE SEQUENCE [LARGE SCALE GENOMIC DNA]</scope>
    <source>
        <strain evidence="3 4">NRRL 25214</strain>
    </source>
</reference>
<dbReference type="EMBL" id="JABEVY010000787">
    <property type="protein sequence ID" value="KAF5227518.1"/>
    <property type="molecule type" value="Genomic_DNA"/>
</dbReference>
<proteinExistence type="predicted"/>
<dbReference type="AlphaFoldDB" id="A0A8H4YG13"/>
<keyword evidence="2" id="KW-1133">Transmembrane helix</keyword>
<accession>A0A8H4YG13</accession>
<keyword evidence="2" id="KW-0812">Transmembrane</keyword>
<protein>
    <recommendedName>
        <fullName evidence="5">Integral membrane protein</fullName>
    </recommendedName>
</protein>
<evidence type="ECO:0008006" key="5">
    <source>
        <dbReference type="Google" id="ProtNLM"/>
    </source>
</evidence>
<organism evidence="3 4">
    <name type="scientific">Fusarium anthophilum</name>
    <dbReference type="NCBI Taxonomy" id="48485"/>
    <lineage>
        <taxon>Eukaryota</taxon>
        <taxon>Fungi</taxon>
        <taxon>Dikarya</taxon>
        <taxon>Ascomycota</taxon>
        <taxon>Pezizomycotina</taxon>
        <taxon>Sordariomycetes</taxon>
        <taxon>Hypocreomycetidae</taxon>
        <taxon>Hypocreales</taxon>
        <taxon>Nectriaceae</taxon>
        <taxon>Fusarium</taxon>
        <taxon>Fusarium fujikuroi species complex</taxon>
    </lineage>
</organism>
<evidence type="ECO:0000256" key="1">
    <source>
        <dbReference type="SAM" id="MobiDB-lite"/>
    </source>
</evidence>
<comment type="caution">
    <text evidence="3">The sequence shown here is derived from an EMBL/GenBank/DDBJ whole genome shotgun (WGS) entry which is preliminary data.</text>
</comment>
<dbReference type="PANTHER" id="PTHR38794">
    <property type="entry name" value="INTEGRAL MEMBRANE PROTEIN"/>
    <property type="match status" value="1"/>
</dbReference>
<evidence type="ECO:0000313" key="4">
    <source>
        <dbReference type="Proteomes" id="UP000573603"/>
    </source>
</evidence>
<feature type="transmembrane region" description="Helical" evidence="2">
    <location>
        <begin position="20"/>
        <end position="40"/>
    </location>
</feature>
<gene>
    <name evidence="3" type="ORF">FANTH_14750</name>
</gene>
<dbReference type="Proteomes" id="UP000573603">
    <property type="component" value="Unassembled WGS sequence"/>
</dbReference>
<evidence type="ECO:0000256" key="2">
    <source>
        <dbReference type="SAM" id="Phobius"/>
    </source>
</evidence>
<keyword evidence="4" id="KW-1185">Reference proteome</keyword>
<name>A0A8H4YG13_9HYPO</name>
<dbReference type="PANTHER" id="PTHR38794:SF1">
    <property type="entry name" value="INTEGRAL MEMBRANE PROTEIN"/>
    <property type="match status" value="1"/>
</dbReference>
<sequence>MLAPREHATDTNKAPIVRAMTALMMVIAIMAATVRLVTRLTTIGSLGLDDRLVAASTVVAIIQSVIVIFEGSAGLVYHKRGTIFMANASIVATNLDNPMFDGWASTLMVQVIQCMSILVTCVPFLKPFMDSLESGQMSAGDGLQPRTQASDPNSRTNESIHQREPTPQRLRAITSLASNTSYRMQSYEMVDADTWDDNRDKKSTVTVTARTKEPGDAWGRFSNTSQSVLVHQTWQVEIESPTSTLRLTS</sequence>
<keyword evidence="2" id="KW-0472">Membrane</keyword>
<feature type="transmembrane region" description="Helical" evidence="2">
    <location>
        <begin position="52"/>
        <end position="77"/>
    </location>
</feature>